<organism evidence="2 3">
    <name type="scientific">Streptomyces variegatus</name>
    <dbReference type="NCBI Taxonomy" id="284040"/>
    <lineage>
        <taxon>Bacteria</taxon>
        <taxon>Bacillati</taxon>
        <taxon>Actinomycetota</taxon>
        <taxon>Actinomycetes</taxon>
        <taxon>Kitasatosporales</taxon>
        <taxon>Streptomycetaceae</taxon>
        <taxon>Streptomyces</taxon>
    </lineage>
</organism>
<dbReference type="STRING" id="284040.UK15_16365"/>
<reference evidence="3" key="1">
    <citation type="submission" date="2015-02" db="EMBL/GenBank/DDBJ databases">
        <authorList>
            <person name="Ju K.-S."/>
            <person name="Doroghazi J.R."/>
            <person name="Metcalf W."/>
        </authorList>
    </citation>
    <scope>NUCLEOTIDE SEQUENCE [LARGE SCALE GENOMIC DNA]</scope>
    <source>
        <strain evidence="3">NRRL B-16380</strain>
    </source>
</reference>
<dbReference type="Proteomes" id="UP000034786">
    <property type="component" value="Unassembled WGS sequence"/>
</dbReference>
<accession>A0A0M2GT40</accession>
<feature type="region of interest" description="Disordered" evidence="1">
    <location>
        <begin position="30"/>
        <end position="50"/>
    </location>
</feature>
<name>A0A0M2GT40_9ACTN</name>
<proteinExistence type="predicted"/>
<gene>
    <name evidence="2" type="ORF">UK15_16365</name>
</gene>
<evidence type="ECO:0000256" key="1">
    <source>
        <dbReference type="SAM" id="MobiDB-lite"/>
    </source>
</evidence>
<protein>
    <submittedName>
        <fullName evidence="2">Uncharacterized protein</fullName>
    </submittedName>
</protein>
<dbReference type="AlphaFoldDB" id="A0A0M2GT40"/>
<comment type="caution">
    <text evidence="2">The sequence shown here is derived from an EMBL/GenBank/DDBJ whole genome shotgun (WGS) entry which is preliminary data.</text>
</comment>
<keyword evidence="3" id="KW-1185">Reference proteome</keyword>
<evidence type="ECO:0000313" key="3">
    <source>
        <dbReference type="Proteomes" id="UP000034786"/>
    </source>
</evidence>
<evidence type="ECO:0000313" key="2">
    <source>
        <dbReference type="EMBL" id="KJK38639.1"/>
    </source>
</evidence>
<sequence length="71" mass="7460">MDVFHQPSAGGENTRCAHPLLLEVLVTEQHGSTRIEGPASEGRSEDGCRHQGPLVSGLHGIELAVGQTSAM</sequence>
<dbReference type="EMBL" id="JYJH01000010">
    <property type="protein sequence ID" value="KJK38639.1"/>
    <property type="molecule type" value="Genomic_DNA"/>
</dbReference>